<accession>A0A2U1S8D6</accession>
<keyword evidence="3" id="KW-1185">Reference proteome</keyword>
<keyword evidence="1" id="KW-0812">Transmembrane</keyword>
<dbReference type="OrthoDB" id="77348at2157"/>
<reference evidence="2 3" key="1">
    <citation type="submission" date="2017-03" db="EMBL/GenBank/DDBJ databases">
        <title>Genome sequence of Methanobrevibacter wosei.</title>
        <authorList>
            <person name="Poehlein A."/>
            <person name="Seedorf H."/>
            <person name="Daniel R."/>
        </authorList>
    </citation>
    <scope>NUCLEOTIDE SEQUENCE [LARGE SCALE GENOMIC DNA]</scope>
    <source>
        <strain evidence="2 3">DSM 11979</strain>
    </source>
</reference>
<gene>
    <name evidence="2" type="ORF">MBBWO_11020</name>
</gene>
<evidence type="ECO:0000313" key="3">
    <source>
        <dbReference type="Proteomes" id="UP000245577"/>
    </source>
</evidence>
<dbReference type="RefSeq" id="WP_116669880.1">
    <property type="nucleotide sequence ID" value="NZ_MZGU01000004.1"/>
</dbReference>
<evidence type="ECO:0000256" key="1">
    <source>
        <dbReference type="SAM" id="Phobius"/>
    </source>
</evidence>
<keyword evidence="1" id="KW-0472">Membrane</keyword>
<protein>
    <submittedName>
        <fullName evidence="2">Uncharacterized protein</fullName>
    </submittedName>
</protein>
<dbReference type="Proteomes" id="UP000245577">
    <property type="component" value="Unassembled WGS sequence"/>
</dbReference>
<sequence>MEFNKKIIAAIVIIVVVVIIGGIYAFTMSDKGESTTTPFDNSFMSGEFAGNVKLVNNSTEWASAYADEANKIQYNMSTCKNASYIIDTYLVQGMSGPDEREFNGQQWDIYTLTGMMNAGNNTTNSTNQTVYIYMCVANKENQDFLTYAIFENSSSVEVDGSLYCEAYENYVVPLLESSQLKPNSEVPELYELLGMDQATFQQYVDLMERYKAGEVDINGNPI</sequence>
<comment type="caution">
    <text evidence="2">The sequence shown here is derived from an EMBL/GenBank/DDBJ whole genome shotgun (WGS) entry which is preliminary data.</text>
</comment>
<evidence type="ECO:0000313" key="2">
    <source>
        <dbReference type="EMBL" id="PWB86248.1"/>
    </source>
</evidence>
<feature type="transmembrane region" description="Helical" evidence="1">
    <location>
        <begin position="7"/>
        <end position="26"/>
    </location>
</feature>
<proteinExistence type="predicted"/>
<organism evidence="2 3">
    <name type="scientific">Methanobrevibacter woesei</name>
    <dbReference type="NCBI Taxonomy" id="190976"/>
    <lineage>
        <taxon>Archaea</taxon>
        <taxon>Methanobacteriati</taxon>
        <taxon>Methanobacteriota</taxon>
        <taxon>Methanomada group</taxon>
        <taxon>Methanobacteria</taxon>
        <taxon>Methanobacteriales</taxon>
        <taxon>Methanobacteriaceae</taxon>
        <taxon>Methanobrevibacter</taxon>
    </lineage>
</organism>
<name>A0A2U1S8D6_9EURY</name>
<dbReference type="EMBL" id="MZGU01000004">
    <property type="protein sequence ID" value="PWB86248.1"/>
    <property type="molecule type" value="Genomic_DNA"/>
</dbReference>
<dbReference type="AlphaFoldDB" id="A0A2U1S8D6"/>
<keyword evidence="1" id="KW-1133">Transmembrane helix</keyword>